<dbReference type="OrthoDB" id="882812at2"/>
<dbReference type="GeneID" id="64214084"/>
<accession>A0A1Q8XH13</accession>
<evidence type="ECO:0000313" key="2">
    <source>
        <dbReference type="Proteomes" id="UP000317942"/>
    </source>
</evidence>
<gene>
    <name evidence="1" type="ORF">FK267_02190</name>
</gene>
<dbReference type="RefSeq" id="WP_075374190.1">
    <property type="nucleotide sequence ID" value="NZ_CP066060.1"/>
</dbReference>
<dbReference type="Proteomes" id="UP000317942">
    <property type="component" value="Unassembled WGS sequence"/>
</dbReference>
<organism evidence="1 2">
    <name type="scientific">Actinomyces oris</name>
    <dbReference type="NCBI Taxonomy" id="544580"/>
    <lineage>
        <taxon>Bacteria</taxon>
        <taxon>Bacillati</taxon>
        <taxon>Actinomycetota</taxon>
        <taxon>Actinomycetes</taxon>
        <taxon>Actinomycetales</taxon>
        <taxon>Actinomycetaceae</taxon>
        <taxon>Actinomyces</taxon>
    </lineage>
</organism>
<dbReference type="EMBL" id="VICC01000001">
    <property type="protein sequence ID" value="TQD63410.1"/>
    <property type="molecule type" value="Genomic_DNA"/>
</dbReference>
<reference evidence="1 2" key="1">
    <citation type="submission" date="2019-06" db="EMBL/GenBank/DDBJ databases">
        <title>Draft genome sequence of Actinomyces oris CCUG 34288T.</title>
        <authorList>
            <person name="Salva-Serra F."/>
            <person name="Cardew S."/>
            <person name="Moore E."/>
        </authorList>
    </citation>
    <scope>NUCLEOTIDE SEQUENCE [LARGE SCALE GENOMIC DNA]</scope>
    <source>
        <strain evidence="1 2">CCUG 34288</strain>
    </source>
</reference>
<protein>
    <submittedName>
        <fullName evidence="1">Uncharacterized protein</fullName>
    </submittedName>
</protein>
<evidence type="ECO:0000313" key="1">
    <source>
        <dbReference type="EMBL" id="TQD63410.1"/>
    </source>
</evidence>
<comment type="caution">
    <text evidence="1">The sequence shown here is derived from an EMBL/GenBank/DDBJ whole genome shotgun (WGS) entry which is preliminary data.</text>
</comment>
<sequence length="151" mass="16673">MSYDLLIFEPDCATDEDFPRWWEQAVAQWDEPGDFSTIDGSTPAIRSIYRDLIRTFPPFNGPDALSDDEVDARLAQGLPVADYTIGEDLVYVGVSWSAANALVTTVSELAWTHRLAVAYVSDDGAIVRPPDQPAQPASSVRVDYVVQHATR</sequence>
<dbReference type="AlphaFoldDB" id="A0A1Q8XH13"/>
<proteinExistence type="predicted"/>
<name>A0A1Q8XH13_9ACTO</name>